<name>A0A0G3GRJ6_9CORY</name>
<evidence type="ECO:0000313" key="2">
    <source>
        <dbReference type="EMBL" id="AKK02153.1"/>
    </source>
</evidence>
<gene>
    <name evidence="2" type="ORF">CEPID_01330</name>
</gene>
<feature type="compositionally biased region" description="Low complexity" evidence="1">
    <location>
        <begin position="15"/>
        <end position="28"/>
    </location>
</feature>
<accession>A0A0G3GRJ6</accession>
<protein>
    <submittedName>
        <fullName evidence="2">Uncharacterized protein</fullName>
    </submittedName>
</protein>
<dbReference type="EMBL" id="CP011541">
    <property type="protein sequence ID" value="AKK02153.1"/>
    <property type="molecule type" value="Genomic_DNA"/>
</dbReference>
<dbReference type="Proteomes" id="UP000035368">
    <property type="component" value="Chromosome"/>
</dbReference>
<proteinExistence type="predicted"/>
<dbReference type="KEGG" id="cei:CEPID_01330"/>
<dbReference type="RefSeq" id="WP_144413407.1">
    <property type="nucleotide sequence ID" value="NZ_CP011541.1"/>
</dbReference>
<organism evidence="2 3">
    <name type="scientific">Corynebacterium epidermidicanis</name>
    <dbReference type="NCBI Taxonomy" id="1050174"/>
    <lineage>
        <taxon>Bacteria</taxon>
        <taxon>Bacillati</taxon>
        <taxon>Actinomycetota</taxon>
        <taxon>Actinomycetes</taxon>
        <taxon>Mycobacteriales</taxon>
        <taxon>Corynebacteriaceae</taxon>
        <taxon>Corynebacterium</taxon>
    </lineage>
</organism>
<feature type="region of interest" description="Disordered" evidence="1">
    <location>
        <begin position="1"/>
        <end position="36"/>
    </location>
</feature>
<dbReference type="AlphaFoldDB" id="A0A0G3GRJ6"/>
<sequence length="134" mass="14502">MKFWQLPDALRRGNPPTTAPDQQPATIPSDPEHKTAQHLRVCVNSSTQNDLATVWDRLAQTLSSGAGSAIVRNRVVTRKISSHTLEVSAMSSQAEAEIASFINVHIACAVHKHAPDAQVSYETELFSSGPTDAE</sequence>
<evidence type="ECO:0000256" key="1">
    <source>
        <dbReference type="SAM" id="MobiDB-lite"/>
    </source>
</evidence>
<evidence type="ECO:0000313" key="3">
    <source>
        <dbReference type="Proteomes" id="UP000035368"/>
    </source>
</evidence>
<keyword evidence="3" id="KW-1185">Reference proteome</keyword>
<reference evidence="2 3" key="1">
    <citation type="submission" date="2015-05" db="EMBL/GenBank/DDBJ databases">
        <title>Complete genome sequence of Corynebacterium epidermidicanis DSM 45586, isolated from the skin of a dog suffering from pruritus.</title>
        <authorList>
            <person name="Ruckert C."/>
            <person name="Albersmeier A."/>
            <person name="Winkler A."/>
            <person name="Tauch A."/>
        </authorList>
    </citation>
    <scope>NUCLEOTIDE SEQUENCE [LARGE SCALE GENOMIC DNA]</scope>
    <source>
        <strain evidence="2 3">DSM 45586</strain>
    </source>
</reference>